<evidence type="ECO:0000313" key="1">
    <source>
        <dbReference type="EMBL" id="KAI4460395.1"/>
    </source>
</evidence>
<dbReference type="EMBL" id="CM043019">
    <property type="protein sequence ID" value="KAI4460395.1"/>
    <property type="molecule type" value="Genomic_DNA"/>
</dbReference>
<gene>
    <name evidence="1" type="ORF">MML48_5g00017624</name>
</gene>
<accession>A0ACB9T0P4</accession>
<name>A0ACB9T0P4_HOLOL</name>
<keyword evidence="2" id="KW-1185">Reference proteome</keyword>
<comment type="caution">
    <text evidence="1">The sequence shown here is derived from an EMBL/GenBank/DDBJ whole genome shotgun (WGS) entry which is preliminary data.</text>
</comment>
<dbReference type="Proteomes" id="UP001056778">
    <property type="component" value="Chromosome 5"/>
</dbReference>
<organism evidence="1 2">
    <name type="scientific">Holotrichia oblita</name>
    <name type="common">Chafer beetle</name>
    <dbReference type="NCBI Taxonomy" id="644536"/>
    <lineage>
        <taxon>Eukaryota</taxon>
        <taxon>Metazoa</taxon>
        <taxon>Ecdysozoa</taxon>
        <taxon>Arthropoda</taxon>
        <taxon>Hexapoda</taxon>
        <taxon>Insecta</taxon>
        <taxon>Pterygota</taxon>
        <taxon>Neoptera</taxon>
        <taxon>Endopterygota</taxon>
        <taxon>Coleoptera</taxon>
        <taxon>Polyphaga</taxon>
        <taxon>Scarabaeiformia</taxon>
        <taxon>Scarabaeidae</taxon>
        <taxon>Melolonthinae</taxon>
        <taxon>Holotrichia</taxon>
    </lineage>
</organism>
<protein>
    <submittedName>
        <fullName evidence="1">Chordin</fullName>
    </submittedName>
</protein>
<reference evidence="1" key="1">
    <citation type="submission" date="2022-04" db="EMBL/GenBank/DDBJ databases">
        <title>Chromosome-scale genome assembly of Holotrichia oblita Faldermann.</title>
        <authorList>
            <person name="Rongchong L."/>
        </authorList>
    </citation>
    <scope>NUCLEOTIDE SEQUENCE</scope>
    <source>
        <strain evidence="1">81SQS9</strain>
    </source>
</reference>
<sequence>MPSRSGVEPPCRAIAALPQTGRAAIEPIQRKRRIVAKVQCRSIKNECPEPTCEEPALLPGRCCKTCPGDRFNPDIIHDVIPPELSENEEKSTKLNSVYQNATRKVCGVWKRLPREYRRLLKEERLYVVLGWGSKEQSEFTLSGQLTKYVALGTELFSSLLKPSPGTVVFNGIFLPDEISDVPVNVTLAFEDKKVILTEKVYVTKPATELNVVEISSPISQADLRLLTRGRLVLSVSSMSKQHSLKLSGMVMTKATCELFQTPYRLQAIAILINTGRRG</sequence>
<proteinExistence type="predicted"/>
<evidence type="ECO:0000313" key="2">
    <source>
        <dbReference type="Proteomes" id="UP001056778"/>
    </source>
</evidence>